<dbReference type="InParanoid" id="A0A2H3CSD4"/>
<evidence type="ECO:0000313" key="1">
    <source>
        <dbReference type="EMBL" id="PBK79647.1"/>
    </source>
</evidence>
<sequence length="152" mass="17064">MHNFISATPLSKGALECRSGTSGRVVASWKVWLSGYAKKQVFRGFHKGFNPQPKQLMILAAPNWASGISAMQYNKVLAWKTDASSFDHRSTDKQDIEDTELSPYPYTHKSSTWTVFLISILRDHQETNTQGTQEARVLQDAGDSLKNSHMMS</sequence>
<proteinExistence type="predicted"/>
<reference evidence="2" key="1">
    <citation type="journal article" date="2017" name="Nat. Ecol. Evol.">
        <title>Genome expansion and lineage-specific genetic innovations in the forest pathogenic fungi Armillaria.</title>
        <authorList>
            <person name="Sipos G."/>
            <person name="Prasanna A.N."/>
            <person name="Walter M.C."/>
            <person name="O'Connor E."/>
            <person name="Balint B."/>
            <person name="Krizsan K."/>
            <person name="Kiss B."/>
            <person name="Hess J."/>
            <person name="Varga T."/>
            <person name="Slot J."/>
            <person name="Riley R."/>
            <person name="Boka B."/>
            <person name="Rigling D."/>
            <person name="Barry K."/>
            <person name="Lee J."/>
            <person name="Mihaltcheva S."/>
            <person name="LaButti K."/>
            <person name="Lipzen A."/>
            <person name="Waldron R."/>
            <person name="Moloney N.M."/>
            <person name="Sperisen C."/>
            <person name="Kredics L."/>
            <person name="Vagvoelgyi C."/>
            <person name="Patrignani A."/>
            <person name="Fitzpatrick D."/>
            <person name="Nagy I."/>
            <person name="Doyle S."/>
            <person name="Anderson J.B."/>
            <person name="Grigoriev I.V."/>
            <person name="Gueldener U."/>
            <person name="Muensterkoetter M."/>
            <person name="Nagy L.G."/>
        </authorList>
    </citation>
    <scope>NUCLEOTIDE SEQUENCE [LARGE SCALE GENOMIC DNA]</scope>
    <source>
        <strain evidence="2">Ar21-2</strain>
    </source>
</reference>
<name>A0A2H3CSD4_ARMGA</name>
<protein>
    <submittedName>
        <fullName evidence="1">Uncharacterized protein</fullName>
    </submittedName>
</protein>
<organism evidence="1 2">
    <name type="scientific">Armillaria gallica</name>
    <name type="common">Bulbous honey fungus</name>
    <name type="synonym">Armillaria bulbosa</name>
    <dbReference type="NCBI Taxonomy" id="47427"/>
    <lineage>
        <taxon>Eukaryota</taxon>
        <taxon>Fungi</taxon>
        <taxon>Dikarya</taxon>
        <taxon>Basidiomycota</taxon>
        <taxon>Agaricomycotina</taxon>
        <taxon>Agaricomycetes</taxon>
        <taxon>Agaricomycetidae</taxon>
        <taxon>Agaricales</taxon>
        <taxon>Marasmiineae</taxon>
        <taxon>Physalacriaceae</taxon>
        <taxon>Armillaria</taxon>
    </lineage>
</organism>
<accession>A0A2H3CSD4</accession>
<dbReference type="Proteomes" id="UP000217790">
    <property type="component" value="Unassembled WGS sequence"/>
</dbReference>
<gene>
    <name evidence="1" type="ORF">ARMGADRAFT_1040652</name>
</gene>
<dbReference type="EMBL" id="KZ293766">
    <property type="protein sequence ID" value="PBK79647.1"/>
    <property type="molecule type" value="Genomic_DNA"/>
</dbReference>
<evidence type="ECO:0000313" key="2">
    <source>
        <dbReference type="Proteomes" id="UP000217790"/>
    </source>
</evidence>
<dbReference type="AlphaFoldDB" id="A0A2H3CSD4"/>
<keyword evidence="2" id="KW-1185">Reference proteome</keyword>